<dbReference type="EMBL" id="CP002394">
    <property type="protein sequence ID" value="ADU30049.1"/>
    <property type="molecule type" value="Genomic_DNA"/>
</dbReference>
<evidence type="ECO:0000256" key="10">
    <source>
        <dbReference type="ARBA" id="ARBA00023306"/>
    </source>
</evidence>
<dbReference type="InterPro" id="IPR013762">
    <property type="entry name" value="Integrase-like_cat_sf"/>
</dbReference>
<dbReference type="RefSeq" id="WP_013488386.1">
    <property type="nucleotide sequence ID" value="NC_014829.1"/>
</dbReference>
<feature type="domain" description="Tyr recombinase" evidence="12">
    <location>
        <begin position="107"/>
        <end position="290"/>
    </location>
</feature>
<protein>
    <recommendedName>
        <fullName evidence="3 11">Tyrosine recombinase XerD</fullName>
    </recommendedName>
</protein>
<organism evidence="14 15">
    <name type="scientific">Evansella cellulosilytica (strain ATCC 21833 / DSM 2522 / FERM P-1141 / JCM 9156 / N-4)</name>
    <name type="common">Bacillus cellulosilyticus</name>
    <dbReference type="NCBI Taxonomy" id="649639"/>
    <lineage>
        <taxon>Bacteria</taxon>
        <taxon>Bacillati</taxon>
        <taxon>Bacillota</taxon>
        <taxon>Bacilli</taxon>
        <taxon>Bacillales</taxon>
        <taxon>Bacillaceae</taxon>
        <taxon>Evansella</taxon>
    </lineage>
</organism>
<dbReference type="NCBIfam" id="TIGR02225">
    <property type="entry name" value="recomb_XerD"/>
    <property type="match status" value="1"/>
</dbReference>
<keyword evidence="9 11" id="KW-0233">DNA recombination</keyword>
<keyword evidence="7 11" id="KW-0229">DNA integration</keyword>
<feature type="active site" evidence="11">
    <location>
        <position position="147"/>
    </location>
</feature>
<dbReference type="OrthoDB" id="9801717at2"/>
<comment type="subcellular location">
    <subcellularLocation>
        <location evidence="1 11">Cytoplasm</location>
    </subcellularLocation>
</comment>
<evidence type="ECO:0000256" key="3">
    <source>
        <dbReference type="ARBA" id="ARBA00015810"/>
    </source>
</evidence>
<dbReference type="InterPro" id="IPR004107">
    <property type="entry name" value="Integrase_SAM-like_N"/>
</dbReference>
<evidence type="ECO:0000256" key="4">
    <source>
        <dbReference type="ARBA" id="ARBA00022490"/>
    </source>
</evidence>
<dbReference type="InterPro" id="IPR023009">
    <property type="entry name" value="Tyrosine_recombinase_XerC/XerD"/>
</dbReference>
<dbReference type="HOGENOM" id="CLU_027562_9_6_9"/>
<dbReference type="InterPro" id="IPR002104">
    <property type="entry name" value="Integrase_catalytic"/>
</dbReference>
<dbReference type="InterPro" id="IPR011932">
    <property type="entry name" value="Recomb_XerD"/>
</dbReference>
<reference evidence="14 15" key="1">
    <citation type="submission" date="2010-12" db="EMBL/GenBank/DDBJ databases">
        <title>Complete sequence of Bacillus cellulosilyticus DSM 2522.</title>
        <authorList>
            <consortium name="US DOE Joint Genome Institute"/>
            <person name="Lucas S."/>
            <person name="Copeland A."/>
            <person name="Lapidus A."/>
            <person name="Cheng J.-F."/>
            <person name="Bruce D."/>
            <person name="Goodwin L."/>
            <person name="Pitluck S."/>
            <person name="Chertkov O."/>
            <person name="Detter J.C."/>
            <person name="Han C."/>
            <person name="Tapia R."/>
            <person name="Land M."/>
            <person name="Hauser L."/>
            <person name="Jeffries C."/>
            <person name="Kyrpides N."/>
            <person name="Ivanova N."/>
            <person name="Mikhailova N."/>
            <person name="Brumm P."/>
            <person name="Mead D."/>
            <person name="Woyke T."/>
        </authorList>
    </citation>
    <scope>NUCLEOTIDE SEQUENCE [LARGE SCALE GENOMIC DNA]</scope>
    <source>
        <strain evidence="15">ATCC 21833 / DSM 2522 / FERM P-1141 / JCM 9156 / N-4</strain>
    </source>
</reference>
<dbReference type="GO" id="GO:0003677">
    <property type="term" value="F:DNA binding"/>
    <property type="evidence" value="ECO:0007669"/>
    <property type="project" value="UniProtKB-UniRule"/>
</dbReference>
<dbReference type="STRING" id="649639.Bcell_1787"/>
<dbReference type="InterPro" id="IPR011010">
    <property type="entry name" value="DNA_brk_join_enz"/>
</dbReference>
<dbReference type="Pfam" id="PF02899">
    <property type="entry name" value="Phage_int_SAM_1"/>
    <property type="match status" value="1"/>
</dbReference>
<keyword evidence="8 11" id="KW-0238">DNA-binding</keyword>
<dbReference type="NCBIfam" id="NF040815">
    <property type="entry name" value="recomb_XerA_Arch"/>
    <property type="match status" value="1"/>
</dbReference>
<dbReference type="GO" id="GO:0007059">
    <property type="term" value="P:chromosome segregation"/>
    <property type="evidence" value="ECO:0007669"/>
    <property type="project" value="UniProtKB-UniRule"/>
</dbReference>
<dbReference type="PROSITE" id="PS51898">
    <property type="entry name" value="TYR_RECOMBINASE"/>
    <property type="match status" value="1"/>
</dbReference>
<evidence type="ECO:0000259" key="13">
    <source>
        <dbReference type="PROSITE" id="PS51900"/>
    </source>
</evidence>
<dbReference type="SUPFAM" id="SSF56349">
    <property type="entry name" value="DNA breaking-rejoining enzymes"/>
    <property type="match status" value="1"/>
</dbReference>
<dbReference type="PROSITE" id="PS51900">
    <property type="entry name" value="CB"/>
    <property type="match status" value="1"/>
</dbReference>
<dbReference type="NCBIfam" id="NF001399">
    <property type="entry name" value="PRK00283.1"/>
    <property type="match status" value="1"/>
</dbReference>
<evidence type="ECO:0000256" key="8">
    <source>
        <dbReference type="ARBA" id="ARBA00023125"/>
    </source>
</evidence>
<sequence>MQQELREFLHYLIVERGLSKNTTEAYNRDLTAYIQYIESHENKKDVNEINRPAIMQYLYFLKDNGRAPTTITRNISSIRAFHQFLLRERLSSSDPTIHISRPKQEKKLPKILSTTEVEALISASVKNPALNIRNKAMLEVLYATGIRVSELCQLSLSDLHLDMGFIRCIGKGNKERIIPIGNVATKALETYLQKSRPTLLKKQAHSILFVNHHGNKMSRQGFWKIIKLLAKEANIKKELTPHTLRHSFATHLLENGADLRAVQEMLGHVDISTTQIYTHITKTRMKDVYSRYHPRA</sequence>
<keyword evidence="6 11" id="KW-0159">Chromosome partition</keyword>
<dbReference type="InterPro" id="IPR010998">
    <property type="entry name" value="Integrase_recombinase_N"/>
</dbReference>
<evidence type="ECO:0000256" key="5">
    <source>
        <dbReference type="ARBA" id="ARBA00022618"/>
    </source>
</evidence>
<keyword evidence="15" id="KW-1185">Reference proteome</keyword>
<feature type="domain" description="Core-binding (CB)" evidence="13">
    <location>
        <begin position="1"/>
        <end position="86"/>
    </location>
</feature>
<feature type="active site" evidence="11">
    <location>
        <position position="245"/>
    </location>
</feature>
<keyword evidence="10 11" id="KW-0131">Cell cycle</keyword>
<evidence type="ECO:0000256" key="2">
    <source>
        <dbReference type="ARBA" id="ARBA00010450"/>
    </source>
</evidence>
<dbReference type="Proteomes" id="UP000001401">
    <property type="component" value="Chromosome"/>
</dbReference>
<name>E6TYJ9_EVAC2</name>
<keyword evidence="5 11" id="KW-0132">Cell division</keyword>
<feature type="active site" evidence="11">
    <location>
        <position position="242"/>
    </location>
</feature>
<dbReference type="InterPro" id="IPR044068">
    <property type="entry name" value="CB"/>
</dbReference>
<comment type="function">
    <text evidence="11">Site-specific tyrosine recombinase, which acts by catalyzing the cutting and rejoining of the recombining DNA molecules. The XerC-XerD complex is essential to convert dimers of the bacterial chromosome into monomers to permit their segregation at cell division. It also contributes to the segregational stability of plasmids.</text>
</comment>
<comment type="subunit">
    <text evidence="11">Forms a cyclic heterotetrameric complex composed of two molecules of XerC and two molecules of XerD.</text>
</comment>
<dbReference type="Gene3D" id="1.10.443.10">
    <property type="entry name" value="Intergrase catalytic core"/>
    <property type="match status" value="1"/>
</dbReference>
<dbReference type="GO" id="GO:0009037">
    <property type="term" value="F:tyrosine-based site-specific recombinase activity"/>
    <property type="evidence" value="ECO:0007669"/>
    <property type="project" value="UniProtKB-UniRule"/>
</dbReference>
<dbReference type="PANTHER" id="PTHR30349:SF81">
    <property type="entry name" value="TYROSINE RECOMBINASE XERC"/>
    <property type="match status" value="1"/>
</dbReference>
<evidence type="ECO:0000256" key="9">
    <source>
        <dbReference type="ARBA" id="ARBA00023172"/>
    </source>
</evidence>
<evidence type="ECO:0000256" key="1">
    <source>
        <dbReference type="ARBA" id="ARBA00004496"/>
    </source>
</evidence>
<dbReference type="PANTHER" id="PTHR30349">
    <property type="entry name" value="PHAGE INTEGRASE-RELATED"/>
    <property type="match status" value="1"/>
</dbReference>
<dbReference type="GO" id="GO:0005737">
    <property type="term" value="C:cytoplasm"/>
    <property type="evidence" value="ECO:0007669"/>
    <property type="project" value="UniProtKB-SubCell"/>
</dbReference>
<feature type="active site" evidence="11">
    <location>
        <position position="171"/>
    </location>
</feature>
<dbReference type="KEGG" id="bco:Bcell_1787"/>
<dbReference type="eggNOG" id="COG4974">
    <property type="taxonomic scope" value="Bacteria"/>
</dbReference>
<dbReference type="GO" id="GO:0006313">
    <property type="term" value="P:DNA transposition"/>
    <property type="evidence" value="ECO:0007669"/>
    <property type="project" value="UniProtKB-UniRule"/>
</dbReference>
<dbReference type="Gene3D" id="1.10.150.130">
    <property type="match status" value="1"/>
</dbReference>
<accession>E6TYJ9</accession>
<dbReference type="Pfam" id="PF00589">
    <property type="entry name" value="Phage_integrase"/>
    <property type="match status" value="1"/>
</dbReference>
<evidence type="ECO:0000313" key="15">
    <source>
        <dbReference type="Proteomes" id="UP000001401"/>
    </source>
</evidence>
<evidence type="ECO:0000256" key="11">
    <source>
        <dbReference type="HAMAP-Rule" id="MF_01807"/>
    </source>
</evidence>
<comment type="similarity">
    <text evidence="2 11">Belongs to the 'phage' integrase family. XerD subfamily.</text>
</comment>
<feature type="active site" description="O-(3'-phospho-DNA)-tyrosine intermediate" evidence="11">
    <location>
        <position position="277"/>
    </location>
</feature>
<dbReference type="HAMAP" id="MF_01808">
    <property type="entry name" value="Recomb_XerC_XerD"/>
    <property type="match status" value="1"/>
</dbReference>
<evidence type="ECO:0000256" key="7">
    <source>
        <dbReference type="ARBA" id="ARBA00022908"/>
    </source>
</evidence>
<dbReference type="InterPro" id="IPR050090">
    <property type="entry name" value="Tyrosine_recombinase_XerCD"/>
</dbReference>
<dbReference type="CDD" id="cd00798">
    <property type="entry name" value="INT_XerDC_C"/>
    <property type="match status" value="1"/>
</dbReference>
<evidence type="ECO:0000259" key="12">
    <source>
        <dbReference type="PROSITE" id="PS51898"/>
    </source>
</evidence>
<keyword evidence="4 11" id="KW-0963">Cytoplasm</keyword>
<dbReference type="HAMAP" id="MF_01807">
    <property type="entry name" value="Recomb_XerD"/>
    <property type="match status" value="1"/>
</dbReference>
<dbReference type="AlphaFoldDB" id="E6TYJ9"/>
<gene>
    <name evidence="11" type="primary">xerD</name>
    <name evidence="14" type="ordered locus">Bcell_1787</name>
</gene>
<evidence type="ECO:0000256" key="6">
    <source>
        <dbReference type="ARBA" id="ARBA00022829"/>
    </source>
</evidence>
<feature type="active site" evidence="11">
    <location>
        <position position="268"/>
    </location>
</feature>
<evidence type="ECO:0000313" key="14">
    <source>
        <dbReference type="EMBL" id="ADU30049.1"/>
    </source>
</evidence>
<dbReference type="GO" id="GO:0051301">
    <property type="term" value="P:cell division"/>
    <property type="evidence" value="ECO:0007669"/>
    <property type="project" value="UniProtKB-KW"/>
</dbReference>
<proteinExistence type="inferred from homology"/>